<evidence type="ECO:0000313" key="3">
    <source>
        <dbReference type="Proteomes" id="UP000637643"/>
    </source>
</evidence>
<reference evidence="2" key="1">
    <citation type="journal article" date="2014" name="Int. J. Syst. Evol. Microbiol.">
        <title>Complete genome sequence of Corynebacterium casei LMG S-19264T (=DSM 44701T), isolated from a smear-ripened cheese.</title>
        <authorList>
            <consortium name="US DOE Joint Genome Institute (JGI-PGF)"/>
            <person name="Walter F."/>
            <person name="Albersmeier A."/>
            <person name="Kalinowski J."/>
            <person name="Ruckert C."/>
        </authorList>
    </citation>
    <scope>NUCLEOTIDE SEQUENCE</scope>
    <source>
        <strain evidence="2">CGMCC 1.16134</strain>
    </source>
</reference>
<feature type="chain" id="PRO_5036966258" evidence="1">
    <location>
        <begin position="26"/>
        <end position="151"/>
    </location>
</feature>
<gene>
    <name evidence="2" type="ORF">GCM10010912_68310</name>
</gene>
<proteinExistence type="predicted"/>
<dbReference type="EMBL" id="BMKR01000069">
    <property type="protein sequence ID" value="GGG14204.1"/>
    <property type="molecule type" value="Genomic_DNA"/>
</dbReference>
<accession>A0A917FYI2</accession>
<keyword evidence="3" id="KW-1185">Reference proteome</keyword>
<organism evidence="2 3">
    <name type="scientific">Paenibacillus albidus</name>
    <dbReference type="NCBI Taxonomy" id="2041023"/>
    <lineage>
        <taxon>Bacteria</taxon>
        <taxon>Bacillati</taxon>
        <taxon>Bacillota</taxon>
        <taxon>Bacilli</taxon>
        <taxon>Bacillales</taxon>
        <taxon>Paenibacillaceae</taxon>
        <taxon>Paenibacillus</taxon>
    </lineage>
</organism>
<dbReference type="RefSeq" id="WP_189032646.1">
    <property type="nucleotide sequence ID" value="NZ_BMKR01000069.1"/>
</dbReference>
<feature type="signal peptide" evidence="1">
    <location>
        <begin position="1"/>
        <end position="25"/>
    </location>
</feature>
<protein>
    <submittedName>
        <fullName evidence="2">Uncharacterized protein</fullName>
    </submittedName>
</protein>
<evidence type="ECO:0000313" key="2">
    <source>
        <dbReference type="EMBL" id="GGG14204.1"/>
    </source>
</evidence>
<sequence>MTNKFMKIIGAGALSILLTTGVASAVSANDYTASKEGNKVINIVQPSVLNWDLTNNTAADPNTSWTVQIGYPHINMYLKNTGSKSFRVEVKHNTKGTIIFNQTIEADGIGRNFINNDSNPLVPSGTYTVTVYGGTAVPKGTVILKASDTPW</sequence>
<dbReference type="AlphaFoldDB" id="A0A917FYI2"/>
<evidence type="ECO:0000256" key="1">
    <source>
        <dbReference type="SAM" id="SignalP"/>
    </source>
</evidence>
<name>A0A917FYI2_9BACL</name>
<keyword evidence="1" id="KW-0732">Signal</keyword>
<comment type="caution">
    <text evidence="2">The sequence shown here is derived from an EMBL/GenBank/DDBJ whole genome shotgun (WGS) entry which is preliminary data.</text>
</comment>
<reference evidence="2" key="2">
    <citation type="submission" date="2020-09" db="EMBL/GenBank/DDBJ databases">
        <authorList>
            <person name="Sun Q."/>
            <person name="Zhou Y."/>
        </authorList>
    </citation>
    <scope>NUCLEOTIDE SEQUENCE</scope>
    <source>
        <strain evidence="2">CGMCC 1.16134</strain>
    </source>
</reference>
<dbReference type="Proteomes" id="UP000637643">
    <property type="component" value="Unassembled WGS sequence"/>
</dbReference>